<name>A0A084U4F0_MALIO</name>
<dbReference type="InterPro" id="IPR015946">
    <property type="entry name" value="KH_dom-like_a/b"/>
</dbReference>
<proteinExistence type="inferred from homology"/>
<dbReference type="InterPro" id="IPR036102">
    <property type="entry name" value="OsmC/Ohrsf"/>
</dbReference>
<dbReference type="PANTHER" id="PTHR33797:SF2">
    <property type="entry name" value="ORGANIC HYDROPEROXIDE RESISTANCE PROTEIN-LIKE"/>
    <property type="match status" value="1"/>
</dbReference>
<dbReference type="PANTHER" id="PTHR33797">
    <property type="entry name" value="ORGANIC HYDROPEROXIDE RESISTANCE PROTEIN-LIKE"/>
    <property type="match status" value="1"/>
</dbReference>
<dbReference type="EMBL" id="AWQU01000058">
    <property type="protein sequence ID" value="KFB07836.1"/>
    <property type="molecule type" value="Genomic_DNA"/>
</dbReference>
<accession>A0A084U4F0</accession>
<dbReference type="InterPro" id="IPR019953">
    <property type="entry name" value="OHR"/>
</dbReference>
<dbReference type="Gene3D" id="2.20.25.10">
    <property type="match status" value="1"/>
</dbReference>
<dbReference type="Gene3D" id="3.30.300.20">
    <property type="match status" value="1"/>
</dbReference>
<dbReference type="InterPro" id="IPR003718">
    <property type="entry name" value="OsmC/Ohr_fam"/>
</dbReference>
<sequence length="144" mass="15798">MEKKYQVTGIAIGGRNGNVYTSDNQFKTKLSFPKELGGDGSSINPEQLFASGYAGCFSQAALVVAQQLGIDSSKAPQVEVTVQLYIDQATGFHIKVGIEGVFKDWDQKQAEEFMVKCHKTCPYSKLIKDENLLYVKANGVIVKI</sequence>
<dbReference type="AlphaFoldDB" id="A0A084U4F0"/>
<gene>
    <name evidence="2" type="ORF">P271_698</name>
</gene>
<dbReference type="Proteomes" id="UP000028523">
    <property type="component" value="Unassembled WGS sequence"/>
</dbReference>
<dbReference type="GeneID" id="96866700"/>
<dbReference type="NCBIfam" id="TIGR03561">
    <property type="entry name" value="organ_hyd_perox"/>
    <property type="match status" value="1"/>
</dbReference>
<evidence type="ECO:0000313" key="2">
    <source>
        <dbReference type="EMBL" id="KFB07836.1"/>
    </source>
</evidence>
<dbReference type="SUPFAM" id="SSF82784">
    <property type="entry name" value="OsmC-like"/>
    <property type="match status" value="1"/>
</dbReference>
<dbReference type="GO" id="GO:0006979">
    <property type="term" value="P:response to oxidative stress"/>
    <property type="evidence" value="ECO:0007669"/>
    <property type="project" value="InterPro"/>
</dbReference>
<dbReference type="Pfam" id="PF02566">
    <property type="entry name" value="OsmC"/>
    <property type="match status" value="1"/>
</dbReference>
<protein>
    <submittedName>
        <fullName evidence="2">Peroxiredoxin, Ohr subfamily</fullName>
    </submittedName>
</protein>
<evidence type="ECO:0000256" key="1">
    <source>
        <dbReference type="ARBA" id="ARBA00007378"/>
    </source>
</evidence>
<evidence type="ECO:0000313" key="3">
    <source>
        <dbReference type="Proteomes" id="UP000028523"/>
    </source>
</evidence>
<keyword evidence="3" id="KW-1185">Reference proteome</keyword>
<organism evidence="2 3">
    <name type="scientific">Malacoplasma iowae DK-CPA</name>
    <dbReference type="NCBI Taxonomy" id="1394179"/>
    <lineage>
        <taxon>Bacteria</taxon>
        <taxon>Bacillati</taxon>
        <taxon>Mycoplasmatota</taxon>
        <taxon>Mycoplasmoidales</taxon>
        <taxon>Mycoplasmoidaceae</taxon>
        <taxon>Malacoplasma</taxon>
    </lineage>
</organism>
<reference evidence="2 3" key="1">
    <citation type="journal article" date="2014" name="PLoS ONE">
        <title>Reduction of Hydrogen Peroxide Accumulation and Toxicity by a Catalase from Mycoplasma iowae.</title>
        <authorList>
            <person name="Pritchard R.E."/>
            <person name="Prassinos A.J."/>
            <person name="Osborne J.D."/>
            <person name="Raviv Z."/>
            <person name="Balish M.F."/>
        </authorList>
    </citation>
    <scope>NUCLEOTIDE SEQUENCE [LARGE SCALE GENOMIC DNA]</scope>
    <source>
        <strain evidence="2 3">DK-CPA</strain>
    </source>
</reference>
<comment type="similarity">
    <text evidence="1">Belongs to the OsmC/Ohr family.</text>
</comment>
<dbReference type="RefSeq" id="WP_004025481.1">
    <property type="nucleotide sequence ID" value="NZ_AWQU01000058.1"/>
</dbReference>
<comment type="caution">
    <text evidence="2">The sequence shown here is derived from an EMBL/GenBank/DDBJ whole genome shotgun (WGS) entry which is preliminary data.</text>
</comment>